<evidence type="ECO:0000256" key="1">
    <source>
        <dbReference type="ARBA" id="ARBA00009350"/>
    </source>
</evidence>
<organism evidence="2">
    <name type="scientific">marine sediment metagenome</name>
    <dbReference type="NCBI Taxonomy" id="412755"/>
    <lineage>
        <taxon>unclassified sequences</taxon>
        <taxon>metagenomes</taxon>
        <taxon>ecological metagenomes</taxon>
    </lineage>
</organism>
<accession>X1JXA1</accession>
<proteinExistence type="inferred from homology"/>
<feature type="non-terminal residue" evidence="2">
    <location>
        <position position="80"/>
    </location>
</feature>
<dbReference type="PANTHER" id="PTHR37478">
    <property type="match status" value="1"/>
</dbReference>
<sequence length="80" mass="9446">MPRPRIIRRIFFDPKVTYFKPAGIMLRDLQDNILTKDELEAVRLIDYEEREQTKAAKRMKISQPTLSRVLKSARKKISDA</sequence>
<name>X1JXA1_9ZZZZ</name>
<dbReference type="SUPFAM" id="SSF88659">
    <property type="entry name" value="Sigma3 and sigma4 domains of RNA polymerase sigma factors"/>
    <property type="match status" value="1"/>
</dbReference>
<dbReference type="PANTHER" id="PTHR37478:SF2">
    <property type="entry name" value="UPF0251 PROTEIN TK0562"/>
    <property type="match status" value="1"/>
</dbReference>
<dbReference type="InterPro" id="IPR002852">
    <property type="entry name" value="UPF0251"/>
</dbReference>
<comment type="similarity">
    <text evidence="1">Belongs to the UPF0251 family.</text>
</comment>
<protein>
    <submittedName>
        <fullName evidence="2">Uncharacterized protein</fullName>
    </submittedName>
</protein>
<reference evidence="2" key="1">
    <citation type="journal article" date="2014" name="Front. Microbiol.">
        <title>High frequency of phylogenetically diverse reductive dehalogenase-homologous genes in deep subseafloor sedimentary metagenomes.</title>
        <authorList>
            <person name="Kawai M."/>
            <person name="Futagami T."/>
            <person name="Toyoda A."/>
            <person name="Takaki Y."/>
            <person name="Nishi S."/>
            <person name="Hori S."/>
            <person name="Arai W."/>
            <person name="Tsubouchi T."/>
            <person name="Morono Y."/>
            <person name="Uchiyama I."/>
            <person name="Ito T."/>
            <person name="Fujiyama A."/>
            <person name="Inagaki F."/>
            <person name="Takami H."/>
        </authorList>
    </citation>
    <scope>NUCLEOTIDE SEQUENCE</scope>
    <source>
        <strain evidence="2">Expedition CK06-06</strain>
    </source>
</reference>
<dbReference type="Gene3D" id="1.10.10.60">
    <property type="entry name" value="Homeodomain-like"/>
    <property type="match status" value="1"/>
</dbReference>
<evidence type="ECO:0000313" key="2">
    <source>
        <dbReference type="EMBL" id="GAH85975.1"/>
    </source>
</evidence>
<dbReference type="Pfam" id="PF02001">
    <property type="entry name" value="DUF134"/>
    <property type="match status" value="1"/>
</dbReference>
<dbReference type="AlphaFoldDB" id="X1JXA1"/>
<dbReference type="EMBL" id="BARU01038561">
    <property type="protein sequence ID" value="GAH85975.1"/>
    <property type="molecule type" value="Genomic_DNA"/>
</dbReference>
<gene>
    <name evidence="2" type="ORF">S03H2_59909</name>
</gene>
<comment type="caution">
    <text evidence="2">The sequence shown here is derived from an EMBL/GenBank/DDBJ whole genome shotgun (WGS) entry which is preliminary data.</text>
</comment>
<dbReference type="InterPro" id="IPR013324">
    <property type="entry name" value="RNA_pol_sigma_r3/r4-like"/>
</dbReference>